<dbReference type="PANTHER" id="PTHR48078:SF6">
    <property type="entry name" value="L-THREONINE DEHYDRATASE CATABOLIC TDCB"/>
    <property type="match status" value="1"/>
</dbReference>
<dbReference type="PANTHER" id="PTHR48078">
    <property type="entry name" value="THREONINE DEHYDRATASE, MITOCHONDRIAL-RELATED"/>
    <property type="match status" value="1"/>
</dbReference>
<dbReference type="InterPro" id="IPR001926">
    <property type="entry name" value="TrpB-like_PALP"/>
</dbReference>
<evidence type="ECO:0000259" key="4">
    <source>
        <dbReference type="Pfam" id="PF00291"/>
    </source>
</evidence>
<dbReference type="Proteomes" id="UP000215383">
    <property type="component" value="Chromosome 1"/>
</dbReference>
<sequence>MHFYCEKCKKEYPLNSTSYQCSCGGLFRLYKDDKDTIPQDVSIGEIVTPLLPIKFGKQEMFFKMEHLNPTGSFKARGAKAMVNMLKHLDIDNIVEDSSGNGASALAAYAAAANMDCTVYVPESIAAGKLHQIETYGAHVRLVIGNREATAEAAKKAVVQEEAYYASHVYNPLFFEGIKSMAYEIYHQLDDNVPEYVFLPVGNGTMLLGLYYGFEEIGRLPSFVAVQSENCCPLYNAFKKKRKVSPPSFTIADAIRVEKPIRLKEMLMAITRSKGDVITVSDEEIEEAQHQTGRKGIYVEATAAVPIAGALKYFRKGKPDNYRVVIPITGAGLNGPDKKRNR</sequence>
<feature type="domain" description="Tryptophan synthase beta chain-like PALP" evidence="4">
    <location>
        <begin position="42"/>
        <end position="329"/>
    </location>
</feature>
<dbReference type="InterPro" id="IPR000634">
    <property type="entry name" value="Ser/Thr_deHydtase_PyrdxlP-BS"/>
</dbReference>
<evidence type="ECO:0000313" key="6">
    <source>
        <dbReference type="Proteomes" id="UP000215383"/>
    </source>
</evidence>
<dbReference type="SUPFAM" id="SSF53686">
    <property type="entry name" value="Tryptophan synthase beta subunit-like PLP-dependent enzymes"/>
    <property type="match status" value="1"/>
</dbReference>
<keyword evidence="6" id="KW-1185">Reference proteome</keyword>
<evidence type="ECO:0000256" key="1">
    <source>
        <dbReference type="ARBA" id="ARBA00001933"/>
    </source>
</evidence>
<dbReference type="RefSeq" id="WP_027890581.1">
    <property type="nucleotide sequence ID" value="NZ_JACJJR010000024.1"/>
</dbReference>
<name>A0A239TXY5_9FIRM</name>
<dbReference type="Gene3D" id="3.40.50.1100">
    <property type="match status" value="2"/>
</dbReference>
<keyword evidence="3 5" id="KW-0456">Lyase</keyword>
<dbReference type="AlphaFoldDB" id="A0A239TXY5"/>
<dbReference type="EC" id="4.2.3.1" evidence="5"/>
<dbReference type="InterPro" id="IPR036052">
    <property type="entry name" value="TrpB-like_PALP_sf"/>
</dbReference>
<comment type="cofactor">
    <cofactor evidence="1">
        <name>pyridoxal 5'-phosphate</name>
        <dbReference type="ChEBI" id="CHEBI:597326"/>
    </cofactor>
</comment>
<proteinExistence type="predicted"/>
<accession>A0A239TXY5</accession>
<evidence type="ECO:0000313" key="5">
    <source>
        <dbReference type="EMBL" id="SNV02600.1"/>
    </source>
</evidence>
<dbReference type="GO" id="GO:0004794">
    <property type="term" value="F:threonine deaminase activity"/>
    <property type="evidence" value="ECO:0007669"/>
    <property type="project" value="TreeGrafter"/>
</dbReference>
<dbReference type="GO" id="GO:0009097">
    <property type="term" value="P:isoleucine biosynthetic process"/>
    <property type="evidence" value="ECO:0007669"/>
    <property type="project" value="TreeGrafter"/>
</dbReference>
<dbReference type="PROSITE" id="PS00165">
    <property type="entry name" value="DEHYDRATASE_SER_THR"/>
    <property type="match status" value="1"/>
</dbReference>
<protein>
    <submittedName>
        <fullName evidence="5">Threonine synthase</fullName>
        <ecNumber evidence="5">4.2.3.1</ecNumber>
    </submittedName>
</protein>
<dbReference type="GO" id="GO:0030170">
    <property type="term" value="F:pyridoxal phosphate binding"/>
    <property type="evidence" value="ECO:0007669"/>
    <property type="project" value="InterPro"/>
</dbReference>
<dbReference type="GO" id="GO:0003941">
    <property type="term" value="F:L-serine ammonia-lyase activity"/>
    <property type="evidence" value="ECO:0007669"/>
    <property type="project" value="TreeGrafter"/>
</dbReference>
<dbReference type="GeneID" id="78507634"/>
<keyword evidence="2" id="KW-0663">Pyridoxal phosphate</keyword>
<organism evidence="5 6">
    <name type="scientific">Megamonas hypermegale</name>
    <dbReference type="NCBI Taxonomy" id="158847"/>
    <lineage>
        <taxon>Bacteria</taxon>
        <taxon>Bacillati</taxon>
        <taxon>Bacillota</taxon>
        <taxon>Negativicutes</taxon>
        <taxon>Selenomonadales</taxon>
        <taxon>Selenomonadaceae</taxon>
        <taxon>Megamonas</taxon>
    </lineage>
</organism>
<dbReference type="eggNOG" id="COG0498">
    <property type="taxonomic scope" value="Bacteria"/>
</dbReference>
<dbReference type="GO" id="GO:0006567">
    <property type="term" value="P:L-threonine catabolic process"/>
    <property type="evidence" value="ECO:0007669"/>
    <property type="project" value="TreeGrafter"/>
</dbReference>
<reference evidence="5 6" key="1">
    <citation type="submission" date="2017-06" db="EMBL/GenBank/DDBJ databases">
        <authorList>
            <consortium name="Pathogen Informatics"/>
        </authorList>
    </citation>
    <scope>NUCLEOTIDE SEQUENCE [LARGE SCALE GENOMIC DNA]</scope>
    <source>
        <strain evidence="5 6">NCTC10570</strain>
    </source>
</reference>
<gene>
    <name evidence="5" type="primary">thrC_2</name>
    <name evidence="5" type="ORF">SAMEA4364220_01640</name>
</gene>
<dbReference type="GO" id="GO:0006565">
    <property type="term" value="P:L-serine catabolic process"/>
    <property type="evidence" value="ECO:0007669"/>
    <property type="project" value="TreeGrafter"/>
</dbReference>
<dbReference type="GO" id="GO:0004795">
    <property type="term" value="F:threonine synthase activity"/>
    <property type="evidence" value="ECO:0007669"/>
    <property type="project" value="UniProtKB-EC"/>
</dbReference>
<evidence type="ECO:0000256" key="2">
    <source>
        <dbReference type="ARBA" id="ARBA00022898"/>
    </source>
</evidence>
<evidence type="ECO:0000256" key="3">
    <source>
        <dbReference type="ARBA" id="ARBA00023239"/>
    </source>
</evidence>
<dbReference type="InterPro" id="IPR050147">
    <property type="entry name" value="Ser/Thr_Dehydratase"/>
</dbReference>
<dbReference type="Pfam" id="PF00291">
    <property type="entry name" value="PALP"/>
    <property type="match status" value="1"/>
</dbReference>
<dbReference type="EMBL" id="LT906446">
    <property type="protein sequence ID" value="SNV02600.1"/>
    <property type="molecule type" value="Genomic_DNA"/>
</dbReference>